<evidence type="ECO:0000313" key="17">
    <source>
        <dbReference type="EMBL" id="SAL95222.1"/>
    </source>
</evidence>
<evidence type="ECO:0000256" key="12">
    <source>
        <dbReference type="ARBA" id="ARBA00023242"/>
    </source>
</evidence>
<dbReference type="Pfam" id="PF12632">
    <property type="entry name" value="Vezatin"/>
    <property type="match status" value="1"/>
</dbReference>
<reference evidence="17" key="1">
    <citation type="submission" date="2016-04" db="EMBL/GenBank/DDBJ databases">
        <authorList>
            <person name="Evans L.H."/>
            <person name="Alamgir A."/>
            <person name="Owens N."/>
            <person name="Weber N.D."/>
            <person name="Virtaneva K."/>
            <person name="Barbian K."/>
            <person name="Babar A."/>
            <person name="Rosenke K."/>
        </authorList>
    </citation>
    <scope>NUCLEOTIDE SEQUENCE [LARGE SCALE GENOMIC DNA]</scope>
    <source>
        <strain evidence="17">CBS 101.48</strain>
    </source>
</reference>
<evidence type="ECO:0000256" key="14">
    <source>
        <dbReference type="SAM" id="MobiDB-lite"/>
    </source>
</evidence>
<dbReference type="InParanoid" id="A0A163ITG0"/>
<dbReference type="PANTHER" id="PTHR15989">
    <property type="entry name" value="VEZATIN"/>
    <property type="match status" value="1"/>
</dbReference>
<gene>
    <name evidence="17" type="primary">ABSGL_00540.1 scaffold 832</name>
</gene>
<comment type="subcellular location">
    <subcellularLocation>
        <location evidence="2">Cell junction</location>
        <location evidence="2">Adherens junction</location>
    </subcellularLocation>
    <subcellularLocation>
        <location evidence="3">Cell membrane</location>
        <topology evidence="3">Multi-pass membrane protein</topology>
    </subcellularLocation>
    <subcellularLocation>
        <location evidence="1">Nucleus</location>
    </subcellularLocation>
</comment>
<evidence type="ECO:0000256" key="5">
    <source>
        <dbReference type="ARBA" id="ARBA00018125"/>
    </source>
</evidence>
<evidence type="ECO:0000256" key="13">
    <source>
        <dbReference type="SAM" id="Coils"/>
    </source>
</evidence>
<feature type="region of interest" description="Disordered" evidence="14">
    <location>
        <begin position="113"/>
        <end position="136"/>
    </location>
</feature>
<evidence type="ECO:0000256" key="2">
    <source>
        <dbReference type="ARBA" id="ARBA00004536"/>
    </source>
</evidence>
<evidence type="ECO:0000256" key="6">
    <source>
        <dbReference type="ARBA" id="ARBA00022475"/>
    </source>
</evidence>
<dbReference type="STRING" id="4829.A0A163ITG0"/>
<dbReference type="InterPro" id="IPR026859">
    <property type="entry name" value="Myosin-bd"/>
</dbReference>
<evidence type="ECO:0000256" key="11">
    <source>
        <dbReference type="ARBA" id="ARBA00023136"/>
    </source>
</evidence>
<dbReference type="EMBL" id="LT550270">
    <property type="protein sequence ID" value="SAL95222.1"/>
    <property type="molecule type" value="Genomic_DNA"/>
</dbReference>
<keyword evidence="18" id="KW-1185">Reference proteome</keyword>
<evidence type="ECO:0000259" key="16">
    <source>
        <dbReference type="Pfam" id="PF12632"/>
    </source>
</evidence>
<proteinExistence type="inferred from homology"/>
<feature type="transmembrane region" description="Helical" evidence="15">
    <location>
        <begin position="177"/>
        <end position="202"/>
    </location>
</feature>
<comment type="similarity">
    <text evidence="4">Belongs to the vezatin family.</text>
</comment>
<keyword evidence="12" id="KW-0539">Nucleus</keyword>
<accession>A0A163ITG0</accession>
<evidence type="ECO:0000256" key="7">
    <source>
        <dbReference type="ARBA" id="ARBA00022692"/>
    </source>
</evidence>
<keyword evidence="11 15" id="KW-0472">Membrane</keyword>
<feature type="region of interest" description="Disordered" evidence="14">
    <location>
        <begin position="521"/>
        <end position="562"/>
    </location>
</feature>
<feature type="domain" description="Myosin-binding" evidence="16">
    <location>
        <begin position="188"/>
        <end position="452"/>
    </location>
</feature>
<keyword evidence="10 13" id="KW-0175">Coiled coil</keyword>
<evidence type="ECO:0000256" key="3">
    <source>
        <dbReference type="ARBA" id="ARBA00004651"/>
    </source>
</evidence>
<keyword evidence="9 15" id="KW-1133">Transmembrane helix</keyword>
<dbReference type="GO" id="GO:0098609">
    <property type="term" value="P:cell-cell adhesion"/>
    <property type="evidence" value="ECO:0007669"/>
    <property type="project" value="InterPro"/>
</dbReference>
<evidence type="ECO:0000313" key="18">
    <source>
        <dbReference type="Proteomes" id="UP000078561"/>
    </source>
</evidence>
<dbReference type="PANTHER" id="PTHR15989:SF5">
    <property type="entry name" value="VEZATIN"/>
    <property type="match status" value="1"/>
</dbReference>
<evidence type="ECO:0000256" key="8">
    <source>
        <dbReference type="ARBA" id="ARBA00022949"/>
    </source>
</evidence>
<protein>
    <recommendedName>
        <fullName evidence="5">Vezatin</fullName>
    </recommendedName>
</protein>
<feature type="coiled-coil region" evidence="13">
    <location>
        <begin position="478"/>
        <end position="505"/>
    </location>
</feature>
<evidence type="ECO:0000256" key="9">
    <source>
        <dbReference type="ARBA" id="ARBA00022989"/>
    </source>
</evidence>
<evidence type="ECO:0000256" key="10">
    <source>
        <dbReference type="ARBA" id="ARBA00023054"/>
    </source>
</evidence>
<dbReference type="AlphaFoldDB" id="A0A163ITG0"/>
<keyword evidence="8" id="KW-0965">Cell junction</keyword>
<dbReference type="OrthoDB" id="21151at2759"/>
<organism evidence="17">
    <name type="scientific">Absidia glauca</name>
    <name type="common">Pin mould</name>
    <dbReference type="NCBI Taxonomy" id="4829"/>
    <lineage>
        <taxon>Eukaryota</taxon>
        <taxon>Fungi</taxon>
        <taxon>Fungi incertae sedis</taxon>
        <taxon>Mucoromycota</taxon>
        <taxon>Mucoromycotina</taxon>
        <taxon>Mucoromycetes</taxon>
        <taxon>Mucorales</taxon>
        <taxon>Cunninghamellaceae</taxon>
        <taxon>Absidia</taxon>
    </lineage>
</organism>
<dbReference type="InterPro" id="IPR026858">
    <property type="entry name" value="Vezatin"/>
</dbReference>
<feature type="compositionally biased region" description="Low complexity" evidence="14">
    <location>
        <begin position="530"/>
        <end position="545"/>
    </location>
</feature>
<dbReference type="GO" id="GO:0005886">
    <property type="term" value="C:plasma membrane"/>
    <property type="evidence" value="ECO:0007669"/>
    <property type="project" value="UniProtKB-SubCell"/>
</dbReference>
<name>A0A163ITG0_ABSGL</name>
<dbReference type="OMA" id="DANTNML"/>
<keyword evidence="7 15" id="KW-0812">Transmembrane</keyword>
<sequence length="645" mass="72888">MSDFVVYEDSPLAEYLNCMYNKHRLLYTNLPVAIDSGESLIKPAPLSLGSHPGDMKPKVPFITQLSAVFHRHWRQSLFHDTFSASLPIMEETAFEEKFKYLVVTSSLMNDTLSVHPKQKQRQSSTSPHPFHATAAHTRSARIGTVVTISGLLVALGLERLLLSQDNVHALYQQEGMTGLILNGVTSTLTLALAGGVSLYFVYRHLRRTSIRKMYQYALTQLQDILQQSQLLDSKVHRALLTIQEIELVSRGYRLSTPLSPISRIEQTSKSKRCERLRSLLSGLLRQAFITYEDVIIDMSAWVDQHSLSRLFDMYNIHSVASLSAAATTSTNDTNGSDDELTLDYLKSVAHLMHLKRRECILQLLALTVMTGDHDSNREDYEAGWRDINTVLAKLVDETKGFVTDVTNAMEFEFSKSAHLDDGKPMAASTSTESRHFTHRLSTLDQYLRTMEARVHLCNEELQQRQRLASKTTTDSDHHMELEQQQQILKKEYMAMEKDIQQLVVEWEAGRTALDLLMAPKPPALDANEQPLAPSPLLSPETPTPTNQEGDQPPFVVTSDESSELFDLPLPSKASVYESVAEVLEKASPVSRQPKKSRLERIAEMKQKREHDAQVKSTKMDSQNMVHELKNVLDRRVLEFDLADDA</sequence>
<dbReference type="GO" id="GO:0005634">
    <property type="term" value="C:nucleus"/>
    <property type="evidence" value="ECO:0007669"/>
    <property type="project" value="UniProtKB-SubCell"/>
</dbReference>
<keyword evidence="6" id="KW-1003">Cell membrane</keyword>
<evidence type="ECO:0000256" key="4">
    <source>
        <dbReference type="ARBA" id="ARBA00007245"/>
    </source>
</evidence>
<evidence type="ECO:0000256" key="1">
    <source>
        <dbReference type="ARBA" id="ARBA00004123"/>
    </source>
</evidence>
<evidence type="ECO:0000256" key="15">
    <source>
        <dbReference type="SAM" id="Phobius"/>
    </source>
</evidence>
<dbReference type="GO" id="GO:0017022">
    <property type="term" value="F:myosin binding"/>
    <property type="evidence" value="ECO:0007669"/>
    <property type="project" value="InterPro"/>
</dbReference>
<dbReference type="Proteomes" id="UP000078561">
    <property type="component" value="Unassembled WGS sequence"/>
</dbReference>